<dbReference type="PANTHER" id="PTHR43861:SF3">
    <property type="entry name" value="PUTATIVE (AFU_ORTHOLOGUE AFUA_2G14390)-RELATED"/>
    <property type="match status" value="1"/>
</dbReference>
<dbReference type="InterPro" id="IPR041698">
    <property type="entry name" value="Methyltransf_25"/>
</dbReference>
<dbReference type="InterPro" id="IPR029063">
    <property type="entry name" value="SAM-dependent_MTases_sf"/>
</dbReference>
<dbReference type="GO" id="GO:0008168">
    <property type="term" value="F:methyltransferase activity"/>
    <property type="evidence" value="ECO:0007669"/>
    <property type="project" value="UniProtKB-KW"/>
</dbReference>
<dbReference type="EMBL" id="LYUB02000010">
    <property type="protein sequence ID" value="OVF08073.1"/>
    <property type="molecule type" value="Genomic_DNA"/>
</dbReference>
<dbReference type="GO" id="GO:0032259">
    <property type="term" value="P:methylation"/>
    <property type="evidence" value="ECO:0007669"/>
    <property type="project" value="UniProtKB-KW"/>
</dbReference>
<dbReference type="Gene3D" id="3.40.50.150">
    <property type="entry name" value="Vaccinia Virus protein VP39"/>
    <property type="match status" value="1"/>
</dbReference>
<organism evidence="3 4">
    <name type="scientific">Clavispora lusitaniae</name>
    <name type="common">Candida lusitaniae</name>
    <dbReference type="NCBI Taxonomy" id="36911"/>
    <lineage>
        <taxon>Eukaryota</taxon>
        <taxon>Fungi</taxon>
        <taxon>Dikarya</taxon>
        <taxon>Ascomycota</taxon>
        <taxon>Saccharomycotina</taxon>
        <taxon>Pichiomycetes</taxon>
        <taxon>Metschnikowiaceae</taxon>
        <taxon>Clavispora</taxon>
    </lineage>
</organism>
<evidence type="ECO:0000313" key="4">
    <source>
        <dbReference type="Proteomes" id="UP000195602"/>
    </source>
</evidence>
<dbReference type="PANTHER" id="PTHR43861">
    <property type="entry name" value="TRANS-ACONITATE 2-METHYLTRANSFERASE-RELATED"/>
    <property type="match status" value="1"/>
</dbReference>
<sequence length="284" mass="31677">MSHLASINANKKSFASTGQEYDAKPSIQTLTDYFAASILRLDVSAERKTFDETEKPLSAQEASGLLTSIPPDFERHLIWPNSKVIDFACGTGLLAKKLAPFMPQGEIVGIDISETMLSGFDAKAEQIKQEFPALKIRSICGDVLDPSFDTTALEKYADVVICTLAFHHIHSYEKVAHILKTFVRPGGHILVYDFYNEDSDRPVSPELAKRGVSRHGLSIDEMSRCFGDCRNVSTAREVKIQLWQEEQFILSHCRQAVIDNLPNVPKKDNLYYVEASVILAVVQV</sequence>
<dbReference type="SUPFAM" id="SSF53335">
    <property type="entry name" value="S-adenosyl-L-methionine-dependent methyltransferases"/>
    <property type="match status" value="1"/>
</dbReference>
<protein>
    <submittedName>
        <fullName evidence="3">Methyltransferase</fullName>
    </submittedName>
</protein>
<proteinExistence type="predicted"/>
<keyword evidence="3" id="KW-0489">Methyltransferase</keyword>
<keyword evidence="1" id="KW-0808">Transferase</keyword>
<comment type="caution">
    <text evidence="3">The sequence shown here is derived from an EMBL/GenBank/DDBJ whole genome shotgun (WGS) entry which is preliminary data.</text>
</comment>
<feature type="domain" description="Methyltransferase" evidence="2">
    <location>
        <begin position="84"/>
        <end position="187"/>
    </location>
</feature>
<reference evidence="3 4" key="1">
    <citation type="submission" date="2017-04" db="EMBL/GenBank/DDBJ databases">
        <title>Draft genome of the yeast Clavispora lusitaniae type strain CBS 6936.</title>
        <authorList>
            <person name="Durrens P."/>
            <person name="Klopp C."/>
            <person name="Biteau N."/>
            <person name="Fitton-Ouhabi V."/>
            <person name="Dementhon K."/>
            <person name="Accoceberry I."/>
            <person name="Sherman D.J."/>
            <person name="Noel T."/>
        </authorList>
    </citation>
    <scope>NUCLEOTIDE SEQUENCE [LARGE SCALE GENOMIC DNA]</scope>
    <source>
        <strain evidence="3 4">CBS 6936</strain>
    </source>
</reference>
<dbReference type="CDD" id="cd02440">
    <property type="entry name" value="AdoMet_MTases"/>
    <property type="match status" value="1"/>
</dbReference>
<dbReference type="Pfam" id="PF13649">
    <property type="entry name" value="Methyltransf_25"/>
    <property type="match status" value="1"/>
</dbReference>
<dbReference type="KEGG" id="clus:A9F13_10g02299"/>
<name>A0AA91T195_CLALS</name>
<evidence type="ECO:0000259" key="2">
    <source>
        <dbReference type="Pfam" id="PF13649"/>
    </source>
</evidence>
<dbReference type="Proteomes" id="UP000195602">
    <property type="component" value="Unassembled WGS sequence"/>
</dbReference>
<evidence type="ECO:0000256" key="1">
    <source>
        <dbReference type="ARBA" id="ARBA00022679"/>
    </source>
</evidence>
<accession>A0AA91T195</accession>
<dbReference type="AlphaFoldDB" id="A0AA91T195"/>
<gene>
    <name evidence="3" type="ORF">A9F13_10g02299</name>
</gene>
<evidence type="ECO:0000313" key="3">
    <source>
        <dbReference type="EMBL" id="OVF08073.1"/>
    </source>
</evidence>